<dbReference type="EMBL" id="BONY01000097">
    <property type="protein sequence ID" value="GIH10513.1"/>
    <property type="molecule type" value="Genomic_DNA"/>
</dbReference>
<keyword evidence="1" id="KW-0812">Transmembrane</keyword>
<keyword evidence="1" id="KW-0472">Membrane</keyword>
<evidence type="ECO:0000313" key="2">
    <source>
        <dbReference type="EMBL" id="GIH10513.1"/>
    </source>
</evidence>
<evidence type="ECO:0000256" key="1">
    <source>
        <dbReference type="SAM" id="Phobius"/>
    </source>
</evidence>
<feature type="transmembrane region" description="Helical" evidence="1">
    <location>
        <begin position="39"/>
        <end position="58"/>
    </location>
</feature>
<keyword evidence="3" id="KW-1185">Reference proteome</keyword>
<sequence>MRWVWLILGILLVASGVLWTLQGLDLLGQSGGMNGEKIWAIIGPITAIIGLLLLARGVRRKPSA</sequence>
<gene>
    <name evidence="2" type="ORF">Rhe02_85800</name>
</gene>
<comment type="caution">
    <text evidence="2">The sequence shown here is derived from an EMBL/GenBank/DDBJ whole genome shotgun (WGS) entry which is preliminary data.</text>
</comment>
<name>A0A8J3VLU4_9ACTN</name>
<proteinExistence type="predicted"/>
<accession>A0A8J3VLU4</accession>
<reference evidence="2" key="1">
    <citation type="submission" date="2021-01" db="EMBL/GenBank/DDBJ databases">
        <title>Whole genome shotgun sequence of Rhizocola hellebori NBRC 109834.</title>
        <authorList>
            <person name="Komaki H."/>
            <person name="Tamura T."/>
        </authorList>
    </citation>
    <scope>NUCLEOTIDE SEQUENCE</scope>
    <source>
        <strain evidence="2">NBRC 109834</strain>
    </source>
</reference>
<dbReference type="RefSeq" id="WP_203914227.1">
    <property type="nucleotide sequence ID" value="NZ_BONY01000097.1"/>
</dbReference>
<dbReference type="Proteomes" id="UP000612899">
    <property type="component" value="Unassembled WGS sequence"/>
</dbReference>
<keyword evidence="1" id="KW-1133">Transmembrane helix</keyword>
<dbReference type="AlphaFoldDB" id="A0A8J3VLU4"/>
<evidence type="ECO:0000313" key="3">
    <source>
        <dbReference type="Proteomes" id="UP000612899"/>
    </source>
</evidence>
<protein>
    <submittedName>
        <fullName evidence="2">Uncharacterized protein</fullName>
    </submittedName>
</protein>
<organism evidence="2 3">
    <name type="scientific">Rhizocola hellebori</name>
    <dbReference type="NCBI Taxonomy" id="1392758"/>
    <lineage>
        <taxon>Bacteria</taxon>
        <taxon>Bacillati</taxon>
        <taxon>Actinomycetota</taxon>
        <taxon>Actinomycetes</taxon>
        <taxon>Micromonosporales</taxon>
        <taxon>Micromonosporaceae</taxon>
        <taxon>Rhizocola</taxon>
    </lineage>
</organism>